<dbReference type="PANTHER" id="PTHR11439:SF491">
    <property type="entry name" value="INTEGRASE CATALYTIC DOMAIN-CONTAINING PROTEIN"/>
    <property type="match status" value="1"/>
</dbReference>
<comment type="caution">
    <text evidence="2">The sequence shown here is derived from an EMBL/GenBank/DDBJ whole genome shotgun (WGS) entry which is preliminary data.</text>
</comment>
<dbReference type="AlphaFoldDB" id="A0A8S0WC08"/>
<evidence type="ECO:0000259" key="1">
    <source>
        <dbReference type="Pfam" id="PF07727"/>
    </source>
</evidence>
<evidence type="ECO:0000313" key="2">
    <source>
        <dbReference type="EMBL" id="CAA7270338.1"/>
    </source>
</evidence>
<feature type="domain" description="Reverse transcriptase Ty1/copia-type" evidence="1">
    <location>
        <begin position="14"/>
        <end position="86"/>
    </location>
</feature>
<dbReference type="Proteomes" id="UP000467700">
    <property type="component" value="Unassembled WGS sequence"/>
</dbReference>
<protein>
    <recommendedName>
        <fullName evidence="1">Reverse transcriptase Ty1/copia-type domain-containing protein</fullName>
    </recommendedName>
</protein>
<dbReference type="InterPro" id="IPR013103">
    <property type="entry name" value="RVT_2"/>
</dbReference>
<evidence type="ECO:0000313" key="3">
    <source>
        <dbReference type="Proteomes" id="UP000467700"/>
    </source>
</evidence>
<keyword evidence="3" id="KW-1185">Reference proteome</keyword>
<name>A0A8S0WC08_CYCAE</name>
<reference evidence="2 3" key="1">
    <citation type="submission" date="2020-01" db="EMBL/GenBank/DDBJ databases">
        <authorList>
            <person name="Gupta K D."/>
        </authorList>
    </citation>
    <scope>NUCLEOTIDE SEQUENCE [LARGE SCALE GENOMIC DNA]</scope>
</reference>
<dbReference type="OrthoDB" id="3344688at2759"/>
<accession>A0A8S0WC08</accession>
<proteinExistence type="predicted"/>
<gene>
    <name evidence="2" type="ORF">AAE3_LOCUS12743</name>
</gene>
<dbReference type="EMBL" id="CACVBS010000090">
    <property type="protein sequence ID" value="CAA7270338.1"/>
    <property type="molecule type" value="Genomic_DNA"/>
</dbReference>
<dbReference type="Pfam" id="PF07727">
    <property type="entry name" value="RVT_2"/>
    <property type="match status" value="1"/>
</dbReference>
<organism evidence="2 3">
    <name type="scientific">Cyclocybe aegerita</name>
    <name type="common">Black poplar mushroom</name>
    <name type="synonym">Agrocybe aegerita</name>
    <dbReference type="NCBI Taxonomy" id="1973307"/>
    <lineage>
        <taxon>Eukaryota</taxon>
        <taxon>Fungi</taxon>
        <taxon>Dikarya</taxon>
        <taxon>Basidiomycota</taxon>
        <taxon>Agaricomycotina</taxon>
        <taxon>Agaricomycetes</taxon>
        <taxon>Agaricomycetidae</taxon>
        <taxon>Agaricales</taxon>
        <taxon>Agaricineae</taxon>
        <taxon>Bolbitiaceae</taxon>
        <taxon>Cyclocybe</taxon>
    </lineage>
</organism>
<sequence>MRMTATVIACKRLTSWQIDYVAAYLNSINKFEVYMEQPWPFVVQGKEHMVLQVNKTVYGMMQGAYDWEDELSRTYKRLGYYQSCADPCIRHRLIDGKEGEGNRQDGRVLRGEEDMTQDEKTGTITLSQQVFAKRTLERFSMSDCNAKSMPLPCGIKLSELNSPRMEEETLFMKDKPYREALGCVMWLQANLGPAHWRASQHVLTYIKGTLHYKITYDPNSADGLKVAGYSNSDYAGDANTMRSTGGYIYTMAGGPVTWSSKQQAMTASSTMEAEYMALNRACQQAVWMQGWISEARLEQMSPALIHGDNKGSVDLAKNIKGITKAKHIHVKHHYIRECVKDSDMEIVQIPTDDNIADILTKPLPQATHEKFTHALGLCDA</sequence>
<dbReference type="PANTHER" id="PTHR11439">
    <property type="entry name" value="GAG-POL-RELATED RETROTRANSPOSON"/>
    <property type="match status" value="1"/>
</dbReference>
<dbReference type="CDD" id="cd09272">
    <property type="entry name" value="RNase_HI_RT_Ty1"/>
    <property type="match status" value="1"/>
</dbReference>